<sequence>MGTTWAVDIGPRAVVRRPANTPLGSPSPAGTSLTGPHPASAIQGNLQAALDNIVEQMSTWDAGSTISCLNRAQPGWYQIEPEFYTVMEAALQVAEMTEGAYDPTLHELVNLWGFGPAGPCVRPPAPATLRSALLRSGWRKTALSPEYRGVWQPGRLQFDLSSIAKGYGVDAMAQTLDTLGYTHYLVELGGELKARGHNAEGKPWQVGIDEIHLPITLTNHAVATSGDYRRHFEHNGRRYAHTLDARTGQPLQHALAAVTVIHKQCVLADAWATALLCLGPEAGPMMAQDYGLAALFVERAKTDFKVCWSTAFAQKAGLPEENDVETQ</sequence>
<comment type="catalytic activity">
    <reaction evidence="9 10">
        <text>L-threonyl-[protein] + FAD = FMN-L-threonyl-[protein] + AMP + H(+)</text>
        <dbReference type="Rhea" id="RHEA:36847"/>
        <dbReference type="Rhea" id="RHEA-COMP:11060"/>
        <dbReference type="Rhea" id="RHEA-COMP:11061"/>
        <dbReference type="ChEBI" id="CHEBI:15378"/>
        <dbReference type="ChEBI" id="CHEBI:30013"/>
        <dbReference type="ChEBI" id="CHEBI:57692"/>
        <dbReference type="ChEBI" id="CHEBI:74257"/>
        <dbReference type="ChEBI" id="CHEBI:456215"/>
        <dbReference type="EC" id="2.7.1.180"/>
    </reaction>
</comment>
<dbReference type="InterPro" id="IPR003374">
    <property type="entry name" value="ApbE-like_sf"/>
</dbReference>
<protein>
    <recommendedName>
        <fullName evidence="2 10">FAD:protein FMN transferase</fullName>
        <ecNumber evidence="1 10">2.7.1.180</ecNumber>
    </recommendedName>
    <alternativeName>
        <fullName evidence="8 10">Flavin transferase</fullName>
    </alternativeName>
</protein>
<feature type="region of interest" description="Disordered" evidence="12">
    <location>
        <begin position="16"/>
        <end position="39"/>
    </location>
</feature>
<dbReference type="SUPFAM" id="SSF143631">
    <property type="entry name" value="ApbE-like"/>
    <property type="match status" value="1"/>
</dbReference>
<evidence type="ECO:0000256" key="1">
    <source>
        <dbReference type="ARBA" id="ARBA00011955"/>
    </source>
</evidence>
<evidence type="ECO:0000256" key="11">
    <source>
        <dbReference type="PIRSR" id="PIRSR006268-2"/>
    </source>
</evidence>
<evidence type="ECO:0000256" key="5">
    <source>
        <dbReference type="ARBA" id="ARBA00022723"/>
    </source>
</evidence>
<comment type="caution">
    <text evidence="13">The sequence shown here is derived from an EMBL/GenBank/DDBJ whole genome shotgun (WGS) entry which is preliminary data.</text>
</comment>
<evidence type="ECO:0000256" key="4">
    <source>
        <dbReference type="ARBA" id="ARBA00022679"/>
    </source>
</evidence>
<evidence type="ECO:0000256" key="12">
    <source>
        <dbReference type="SAM" id="MobiDB-lite"/>
    </source>
</evidence>
<evidence type="ECO:0000313" key="13">
    <source>
        <dbReference type="EMBL" id="MBC2770001.1"/>
    </source>
</evidence>
<dbReference type="EMBL" id="JACJUU010000005">
    <property type="protein sequence ID" value="MBC2770001.1"/>
    <property type="molecule type" value="Genomic_DNA"/>
</dbReference>
<dbReference type="PANTHER" id="PTHR30040">
    <property type="entry name" value="THIAMINE BIOSYNTHESIS LIPOPROTEIN APBE"/>
    <property type="match status" value="1"/>
</dbReference>
<accession>A0A842HRX8</accession>
<keyword evidence="7 10" id="KW-0460">Magnesium</keyword>
<keyword evidence="4 10" id="KW-0808">Transferase</keyword>
<keyword evidence="6 10" id="KW-0274">FAD</keyword>
<feature type="binding site" evidence="11">
    <location>
        <position position="273"/>
    </location>
    <ligand>
        <name>Mg(2+)</name>
        <dbReference type="ChEBI" id="CHEBI:18420"/>
    </ligand>
</feature>
<evidence type="ECO:0000256" key="10">
    <source>
        <dbReference type="PIRNR" id="PIRNR006268"/>
    </source>
</evidence>
<keyword evidence="5 10" id="KW-0479">Metal-binding</keyword>
<dbReference type="Proteomes" id="UP000545386">
    <property type="component" value="Unassembled WGS sequence"/>
</dbReference>
<dbReference type="PIRSF" id="PIRSF006268">
    <property type="entry name" value="ApbE"/>
    <property type="match status" value="1"/>
</dbReference>
<name>A0A842HRX8_9BURK</name>
<reference evidence="13 14" key="1">
    <citation type="submission" date="2020-08" db="EMBL/GenBank/DDBJ databases">
        <title>Paraeoetvoesia sp. YC-7-48 draft genome sequence.</title>
        <authorList>
            <person name="Yao L."/>
        </authorList>
    </citation>
    <scope>NUCLEOTIDE SEQUENCE [LARGE SCALE GENOMIC DNA]</scope>
    <source>
        <strain evidence="14">YC-7-48</strain>
    </source>
</reference>
<evidence type="ECO:0000256" key="6">
    <source>
        <dbReference type="ARBA" id="ARBA00022827"/>
    </source>
</evidence>
<dbReference type="AlphaFoldDB" id="A0A842HRX8"/>
<evidence type="ECO:0000256" key="3">
    <source>
        <dbReference type="ARBA" id="ARBA00022630"/>
    </source>
</evidence>
<dbReference type="Gene3D" id="3.10.520.10">
    <property type="entry name" value="ApbE-like domains"/>
    <property type="match status" value="1"/>
</dbReference>
<keyword evidence="14" id="KW-1185">Reference proteome</keyword>
<proteinExistence type="inferred from homology"/>
<evidence type="ECO:0000256" key="2">
    <source>
        <dbReference type="ARBA" id="ARBA00016337"/>
    </source>
</evidence>
<feature type="binding site" evidence="11">
    <location>
        <position position="269"/>
    </location>
    <ligand>
        <name>Mg(2+)</name>
        <dbReference type="ChEBI" id="CHEBI:18420"/>
    </ligand>
</feature>
<dbReference type="InterPro" id="IPR024932">
    <property type="entry name" value="ApbE"/>
</dbReference>
<dbReference type="EC" id="2.7.1.180" evidence="1 10"/>
<dbReference type="Pfam" id="PF02424">
    <property type="entry name" value="ApbE"/>
    <property type="match status" value="1"/>
</dbReference>
<dbReference type="PANTHER" id="PTHR30040:SF2">
    <property type="entry name" value="FAD:PROTEIN FMN TRANSFERASE"/>
    <property type="match status" value="1"/>
</dbReference>
<evidence type="ECO:0000313" key="14">
    <source>
        <dbReference type="Proteomes" id="UP000545386"/>
    </source>
</evidence>
<evidence type="ECO:0000256" key="7">
    <source>
        <dbReference type="ARBA" id="ARBA00022842"/>
    </source>
</evidence>
<evidence type="ECO:0000256" key="8">
    <source>
        <dbReference type="ARBA" id="ARBA00031306"/>
    </source>
</evidence>
<dbReference type="GO" id="GO:0046872">
    <property type="term" value="F:metal ion binding"/>
    <property type="evidence" value="ECO:0007669"/>
    <property type="project" value="UniProtKB-UniRule"/>
</dbReference>
<dbReference type="GO" id="GO:0016740">
    <property type="term" value="F:transferase activity"/>
    <property type="evidence" value="ECO:0007669"/>
    <property type="project" value="UniProtKB-UniRule"/>
</dbReference>
<keyword evidence="3 10" id="KW-0285">Flavoprotein</keyword>
<comment type="similarity">
    <text evidence="10">Belongs to the ApbE family.</text>
</comment>
<feature type="binding site" evidence="11">
    <location>
        <position position="162"/>
    </location>
    <ligand>
        <name>Mg(2+)</name>
        <dbReference type="ChEBI" id="CHEBI:18420"/>
    </ligand>
</feature>
<feature type="compositionally biased region" description="Polar residues" evidence="12">
    <location>
        <begin position="22"/>
        <end position="34"/>
    </location>
</feature>
<evidence type="ECO:0000256" key="9">
    <source>
        <dbReference type="ARBA" id="ARBA00048540"/>
    </source>
</evidence>
<gene>
    <name evidence="13" type="ORF">GTU67_08775</name>
</gene>
<comment type="cofactor">
    <cofactor evidence="11">
        <name>Mg(2+)</name>
        <dbReference type="ChEBI" id="CHEBI:18420"/>
    </cofactor>
    <cofactor evidence="11">
        <name>Mn(2+)</name>
        <dbReference type="ChEBI" id="CHEBI:29035"/>
    </cofactor>
    <text evidence="11">Magnesium. Can also use manganese.</text>
</comment>
<organism evidence="13 14">
    <name type="scientific">Pusillimonas minor</name>
    <dbReference type="NCBI Taxonomy" id="2697024"/>
    <lineage>
        <taxon>Bacteria</taxon>
        <taxon>Pseudomonadati</taxon>
        <taxon>Pseudomonadota</taxon>
        <taxon>Betaproteobacteria</taxon>
        <taxon>Burkholderiales</taxon>
        <taxon>Alcaligenaceae</taxon>
        <taxon>Pusillimonas</taxon>
    </lineage>
</organism>